<proteinExistence type="predicted"/>
<gene>
    <name evidence="1" type="ORF">DSO57_1027318</name>
</gene>
<dbReference type="Proteomes" id="UP001165960">
    <property type="component" value="Unassembled WGS sequence"/>
</dbReference>
<comment type="caution">
    <text evidence="1">The sequence shown here is derived from an EMBL/GenBank/DDBJ whole genome shotgun (WGS) entry which is preliminary data.</text>
</comment>
<protein>
    <submittedName>
        <fullName evidence="1">Uncharacterized protein</fullName>
    </submittedName>
</protein>
<evidence type="ECO:0000313" key="1">
    <source>
        <dbReference type="EMBL" id="KAJ9076331.1"/>
    </source>
</evidence>
<evidence type="ECO:0000313" key="2">
    <source>
        <dbReference type="Proteomes" id="UP001165960"/>
    </source>
</evidence>
<sequence>MFFKNAREKLKEKRPAVITKALHFAGSVLVPVSAGIPNFPSTTKPVEPKPPTKPVQVSDDKDSGHCKDASPRQAPIFIASAEIPSLLAKLEASTPLFEIPYSEAQGDSKSYTTEEVASPIDQPRSCKADESGTESPASLASPRIRSPNCEIADGTPDCEAFTKAICNPEDTEAEIPVCEAFSKPKAFICGQEVPETGPPSSNASPKSEAQEYRSVESEVESISPSTYPKSEYQMYEQKEYFEASPIIEAVACEPESVVSKYPAHERELHSSKSSSMFSSESSLNNESPICGLIEIEAQTVRYEESPIMVAQVYESPDTPSSQISPIIEAQVCEPHEPEPSTPASEVNPICELEDPGSDSSTSKPSPIIEAQVYETQELGHVLLYYEDPSKVEARICDSEGSEAQTPAYETSPMIEESDTNPHSSEASPLVETLICEPKEQEVETSSESSPKIKTLMCESEEKEGETPASKTLSRFASPVFVSNCKTPASEGSPNIEDMFCEQEEPEAETHVDDGLDRIESSIYESRYSTSEASLNIQSPTFGCQNSEYKHLTSEASPKAETSIRETEEEEAETLASPTTEVQVCENQGHEASCEISPNVEGLSEAETPASEAAAEIEDFVCDPGTDPLNCKGFSKAVSPGCYSEELEISTPPSQISSKPASLVYNTQIETPAPDASSDCCSPSPECGSSEESLKLEFNGSVYESKACASEESIAPEFGAPEIPALRCESHLTPIQAYHDSVENVPVPPTIIESESLETFLDDLPIMDVSNLFRSLVSPFIPSLALKATSLHKLPDIMPFEKTSDGLFEEPNCLSPPESPPQRVPSYTEVVSFEDLSAMIQSQYTEDFFVAETLMEELAIGSLNVVGDVAVPAEDSSSDEEIDIPMRQANEDSPVAETPIEERAVADSNVETVEASKEGSLSNDDMVTSMGQVAEASSVTETLMEEQGAVDSFGEEDICASMEQFTKGSSVAEAPMEERFIEDATEVEAIEIPSGASISNVDINIPTEKFTEGSATAETLIEEQVIEGSLSDEDKDNSEEQVNEYYSAAVMAKEGKPNVESNVDKAVEAPISDFFTEKARNTSTGQIIGDLSIVQAMQDLIENQMLEDSLMAETIQNPITAQDTEDSTTITSLKQPNENSSHFPKANNNRQVEITPKLLQEVQLGEIQIPAYTERKITMSRTEVTHMRSLEPDSPPNPESDLWEQYLVHFFIIALPCVSRLITMACIVNPFLWPVSFLYACFIYEKSRSTGFRKPTSKGWSLGQAYAEYFPTKLKTETTFDPNRKYIFLYHSETKSDASLAVFAAFTAQSQLSHHVYFMAPKEEFSSPLYREILLSSKMATNTKSTILSILKNGHSCLIPTNDNPSSIAPDLLEIASITG</sequence>
<dbReference type="EMBL" id="QTSX02002295">
    <property type="protein sequence ID" value="KAJ9076331.1"/>
    <property type="molecule type" value="Genomic_DNA"/>
</dbReference>
<organism evidence="1 2">
    <name type="scientific">Entomophthora muscae</name>
    <dbReference type="NCBI Taxonomy" id="34485"/>
    <lineage>
        <taxon>Eukaryota</taxon>
        <taxon>Fungi</taxon>
        <taxon>Fungi incertae sedis</taxon>
        <taxon>Zoopagomycota</taxon>
        <taxon>Entomophthoromycotina</taxon>
        <taxon>Entomophthoromycetes</taxon>
        <taxon>Entomophthorales</taxon>
        <taxon>Entomophthoraceae</taxon>
        <taxon>Entomophthora</taxon>
    </lineage>
</organism>
<accession>A0ACC2TPN6</accession>
<reference evidence="1" key="1">
    <citation type="submission" date="2022-04" db="EMBL/GenBank/DDBJ databases">
        <title>Genome of the entomopathogenic fungus Entomophthora muscae.</title>
        <authorList>
            <person name="Elya C."/>
            <person name="Lovett B.R."/>
            <person name="Lee E."/>
            <person name="Macias A.M."/>
            <person name="Hajek A.E."/>
            <person name="De Bivort B.L."/>
            <person name="Kasson M.T."/>
            <person name="De Fine Licht H.H."/>
            <person name="Stajich J.E."/>
        </authorList>
    </citation>
    <scope>NUCLEOTIDE SEQUENCE</scope>
    <source>
        <strain evidence="1">Berkeley</strain>
    </source>
</reference>
<name>A0ACC2TPN6_9FUNG</name>
<keyword evidence="2" id="KW-1185">Reference proteome</keyword>